<comment type="catalytic activity">
    <reaction evidence="4">
        <text>holo-[ACP] + malonyl-CoA = malonyl-[ACP] + CoA</text>
        <dbReference type="Rhea" id="RHEA:41792"/>
        <dbReference type="Rhea" id="RHEA-COMP:9623"/>
        <dbReference type="Rhea" id="RHEA-COMP:9685"/>
        <dbReference type="ChEBI" id="CHEBI:57287"/>
        <dbReference type="ChEBI" id="CHEBI:57384"/>
        <dbReference type="ChEBI" id="CHEBI:64479"/>
        <dbReference type="ChEBI" id="CHEBI:78449"/>
        <dbReference type="EC" id="2.3.1.39"/>
    </reaction>
</comment>
<name>A0A239AEU2_9ACTN</name>
<dbReference type="AlphaFoldDB" id="A0A239AEU2"/>
<dbReference type="EMBL" id="FZNP01000008">
    <property type="protein sequence ID" value="SNR93892.1"/>
    <property type="molecule type" value="Genomic_DNA"/>
</dbReference>
<dbReference type="InterPro" id="IPR001227">
    <property type="entry name" value="Ac_transferase_dom_sf"/>
</dbReference>
<protein>
    <recommendedName>
        <fullName evidence="1">[acyl-carrier-protein] S-malonyltransferase</fullName>
        <ecNumber evidence="1">2.3.1.39</ecNumber>
    </recommendedName>
</protein>
<reference evidence="7" key="1">
    <citation type="submission" date="2017-06" db="EMBL/GenBank/DDBJ databases">
        <authorList>
            <person name="Varghese N."/>
            <person name="Submissions S."/>
        </authorList>
    </citation>
    <scope>NUCLEOTIDE SEQUENCE [LARGE SCALE GENOMIC DNA]</scope>
    <source>
        <strain evidence="7">DSM 44485</strain>
    </source>
</reference>
<evidence type="ECO:0000259" key="5">
    <source>
        <dbReference type="SMART" id="SM00827"/>
    </source>
</evidence>
<dbReference type="SUPFAM" id="SSF55048">
    <property type="entry name" value="Probable ACP-binding domain of malonyl-CoA ACP transacylase"/>
    <property type="match status" value="1"/>
</dbReference>
<dbReference type="InterPro" id="IPR050858">
    <property type="entry name" value="Mal-CoA-ACP_Trans/PKS_FabD"/>
</dbReference>
<dbReference type="SMART" id="SM00827">
    <property type="entry name" value="PKS_AT"/>
    <property type="match status" value="1"/>
</dbReference>
<accession>A0A239AEU2</accession>
<evidence type="ECO:0000313" key="7">
    <source>
        <dbReference type="Proteomes" id="UP000198420"/>
    </source>
</evidence>
<evidence type="ECO:0000256" key="1">
    <source>
        <dbReference type="ARBA" id="ARBA00013258"/>
    </source>
</evidence>
<dbReference type="Pfam" id="PF00698">
    <property type="entry name" value="Acyl_transf_1"/>
    <property type="match status" value="1"/>
</dbReference>
<dbReference type="InterPro" id="IPR014043">
    <property type="entry name" value="Acyl_transferase_dom"/>
</dbReference>
<evidence type="ECO:0000256" key="4">
    <source>
        <dbReference type="ARBA" id="ARBA00048462"/>
    </source>
</evidence>
<dbReference type="RefSeq" id="WP_089313789.1">
    <property type="nucleotide sequence ID" value="NZ_FZNP01000008.1"/>
</dbReference>
<feature type="domain" description="Malonyl-CoA:ACP transacylase (MAT)" evidence="5">
    <location>
        <begin position="5"/>
        <end position="295"/>
    </location>
</feature>
<dbReference type="GO" id="GO:0006633">
    <property type="term" value="P:fatty acid biosynthetic process"/>
    <property type="evidence" value="ECO:0007669"/>
    <property type="project" value="TreeGrafter"/>
</dbReference>
<dbReference type="Gene3D" id="3.40.366.10">
    <property type="entry name" value="Malonyl-Coenzyme A Acyl Carrier Protein, domain 2"/>
    <property type="match status" value="1"/>
</dbReference>
<dbReference type="Gene3D" id="3.30.70.250">
    <property type="entry name" value="Malonyl-CoA ACP transacylase, ACP-binding"/>
    <property type="match status" value="1"/>
</dbReference>
<keyword evidence="7" id="KW-1185">Reference proteome</keyword>
<dbReference type="EC" id="2.3.1.39" evidence="1"/>
<dbReference type="InterPro" id="IPR016036">
    <property type="entry name" value="Malonyl_transacylase_ACP-bd"/>
</dbReference>
<dbReference type="Proteomes" id="UP000198420">
    <property type="component" value="Unassembled WGS sequence"/>
</dbReference>
<proteinExistence type="predicted"/>
<keyword evidence="3" id="KW-0012">Acyltransferase</keyword>
<evidence type="ECO:0000256" key="2">
    <source>
        <dbReference type="ARBA" id="ARBA00022679"/>
    </source>
</evidence>
<evidence type="ECO:0000256" key="3">
    <source>
        <dbReference type="ARBA" id="ARBA00023315"/>
    </source>
</evidence>
<sequence>MILLASPGQGAQTPGFLQPWLEKPGVADRFAWWSAVTGLDLVRYGTSADAEEIRDTAVAQPLLVAAAIAASESLYDGAPGGRTGPDAVAGHSVGELAAAAIAGVLSPEAALVLVRERGRAMAEAAAVTETGMTAVLGGEADEVLAAIDKHGLTPANVNGAGQIVAAGTTERLAKFADEPPPKARLRPLSVAGAFHTEHMEPAVGVLRRLAAGVPVADPRSKLLQNRDGAVVESGRDFVARLVEQVSAPVRWDACMATMRELGVTGIIELPPAGTLTGLARRELKGIELVALKTPADLDKARELIEADAS</sequence>
<dbReference type="GO" id="GO:0005829">
    <property type="term" value="C:cytosol"/>
    <property type="evidence" value="ECO:0007669"/>
    <property type="project" value="TreeGrafter"/>
</dbReference>
<dbReference type="OrthoDB" id="3248271at2"/>
<dbReference type="PANTHER" id="PTHR42681:SF1">
    <property type="entry name" value="MALONYL-COA-ACYL CARRIER PROTEIN TRANSACYLASE, MITOCHONDRIAL"/>
    <property type="match status" value="1"/>
</dbReference>
<dbReference type="SUPFAM" id="SSF52151">
    <property type="entry name" value="FabD/lysophospholipase-like"/>
    <property type="match status" value="1"/>
</dbReference>
<gene>
    <name evidence="6" type="ORF">SAMN06265355_108390</name>
</gene>
<organism evidence="6 7">
    <name type="scientific">Actinomadura mexicana</name>
    <dbReference type="NCBI Taxonomy" id="134959"/>
    <lineage>
        <taxon>Bacteria</taxon>
        <taxon>Bacillati</taxon>
        <taxon>Actinomycetota</taxon>
        <taxon>Actinomycetes</taxon>
        <taxon>Streptosporangiales</taxon>
        <taxon>Thermomonosporaceae</taxon>
        <taxon>Actinomadura</taxon>
    </lineage>
</organism>
<dbReference type="PANTHER" id="PTHR42681">
    <property type="entry name" value="MALONYL-COA-ACYL CARRIER PROTEIN TRANSACYLASE, MITOCHONDRIAL"/>
    <property type="match status" value="1"/>
</dbReference>
<dbReference type="InterPro" id="IPR016035">
    <property type="entry name" value="Acyl_Trfase/lysoPLipase"/>
</dbReference>
<keyword evidence="2 6" id="KW-0808">Transferase</keyword>
<evidence type="ECO:0000313" key="6">
    <source>
        <dbReference type="EMBL" id="SNR93892.1"/>
    </source>
</evidence>
<dbReference type="GO" id="GO:0004314">
    <property type="term" value="F:[acyl-carrier-protein] S-malonyltransferase activity"/>
    <property type="evidence" value="ECO:0007669"/>
    <property type="project" value="UniProtKB-EC"/>
</dbReference>